<dbReference type="KEGG" id="ruj:E5Z56_00585"/>
<keyword evidence="2" id="KW-0812">Transmembrane</keyword>
<feature type="transmembrane region" description="Helical" evidence="2">
    <location>
        <begin position="204"/>
        <end position="224"/>
    </location>
</feature>
<evidence type="ECO:0000313" key="4">
    <source>
        <dbReference type="EMBL" id="QCT05951.1"/>
    </source>
</evidence>
<dbReference type="Proteomes" id="UP000301475">
    <property type="component" value="Chromosome"/>
</dbReference>
<keyword evidence="3" id="KW-0732">Signal</keyword>
<proteinExistence type="predicted"/>
<sequence length="333" mass="36980">MINRLKKFICICGVCVLSITTLSFATVANAEEYVDNSQEAVYTTAPAVVNTEPVYTQSQEPANNNVDAYTYAQDYTQAPVVDNYSNDTNTNDDVNTASYNFYDDNGEVSDGSGDTNTDTNTDTDTNNDNNTNDNAGETTTPTYKNVKDIDDTELKDSDWDKISKELSKSKSKGNSSSPFDYIKNSEKATGWDAFINNLNWASTLALVSFALALICIIIFVIFTIKKIRNKRKGLPNVKVKSNKSDVSGSHAIIEDDEEDNFDEISSDTNAEPEETQNISSHAKSAHGGAEDYGDDYDEEDFKDVHYVKPADKPKKKKLKQDTSEIIIPNKYKR</sequence>
<feature type="compositionally biased region" description="Low complexity" evidence="1">
    <location>
        <begin position="114"/>
        <end position="134"/>
    </location>
</feature>
<keyword evidence="2" id="KW-0472">Membrane</keyword>
<feature type="region of interest" description="Disordered" evidence="1">
    <location>
        <begin position="257"/>
        <end position="333"/>
    </location>
</feature>
<dbReference type="EMBL" id="CP039381">
    <property type="protein sequence ID" value="QCT05951.1"/>
    <property type="molecule type" value="Genomic_DNA"/>
</dbReference>
<evidence type="ECO:0000256" key="1">
    <source>
        <dbReference type="SAM" id="MobiDB-lite"/>
    </source>
</evidence>
<feature type="compositionally biased region" description="Acidic residues" evidence="1">
    <location>
        <begin position="257"/>
        <end position="274"/>
    </location>
</feature>
<gene>
    <name evidence="4" type="ORF">E5Z56_00585</name>
</gene>
<dbReference type="RefSeq" id="WP_138156052.1">
    <property type="nucleotide sequence ID" value="NZ_CP039381.1"/>
</dbReference>
<organism evidence="4 5">
    <name type="scientific">Ruminococcus bovis</name>
    <dbReference type="NCBI Taxonomy" id="2564099"/>
    <lineage>
        <taxon>Bacteria</taxon>
        <taxon>Bacillati</taxon>
        <taxon>Bacillota</taxon>
        <taxon>Clostridia</taxon>
        <taxon>Eubacteriales</taxon>
        <taxon>Oscillospiraceae</taxon>
        <taxon>Ruminococcus</taxon>
    </lineage>
</organism>
<accession>A0A4P8XSQ8</accession>
<name>A0A4P8XSQ8_9FIRM</name>
<evidence type="ECO:0000313" key="5">
    <source>
        <dbReference type="Proteomes" id="UP000301475"/>
    </source>
</evidence>
<keyword evidence="2" id="KW-1133">Transmembrane helix</keyword>
<keyword evidence="5" id="KW-1185">Reference proteome</keyword>
<feature type="region of interest" description="Disordered" evidence="1">
    <location>
        <begin position="81"/>
        <end position="144"/>
    </location>
</feature>
<evidence type="ECO:0000256" key="3">
    <source>
        <dbReference type="SAM" id="SignalP"/>
    </source>
</evidence>
<feature type="compositionally biased region" description="Basic and acidic residues" evidence="1">
    <location>
        <begin position="302"/>
        <end position="312"/>
    </location>
</feature>
<dbReference type="AlphaFoldDB" id="A0A4P8XSQ8"/>
<feature type="chain" id="PRO_5039342893" evidence="3">
    <location>
        <begin position="26"/>
        <end position="333"/>
    </location>
</feature>
<feature type="signal peptide" evidence="3">
    <location>
        <begin position="1"/>
        <end position="25"/>
    </location>
</feature>
<reference evidence="4 5" key="1">
    <citation type="submission" date="2019-04" db="EMBL/GenBank/DDBJ databases">
        <authorList>
            <person name="Embree M."/>
            <person name="Gaffney J.R."/>
        </authorList>
    </citation>
    <scope>NUCLEOTIDE SEQUENCE [LARGE SCALE GENOMIC DNA]</scope>
    <source>
        <strain evidence="4 5">JE7A12</strain>
    </source>
</reference>
<feature type="compositionally biased region" description="Acidic residues" evidence="1">
    <location>
        <begin position="291"/>
        <end position="301"/>
    </location>
</feature>
<protein>
    <submittedName>
        <fullName evidence="4">Uncharacterized protein</fullName>
    </submittedName>
</protein>
<evidence type="ECO:0000256" key="2">
    <source>
        <dbReference type="SAM" id="Phobius"/>
    </source>
</evidence>
<feature type="compositionally biased region" description="Low complexity" evidence="1">
    <location>
        <begin position="81"/>
        <end position="96"/>
    </location>
</feature>